<dbReference type="Proteomes" id="UP000507470">
    <property type="component" value="Unassembled WGS sequence"/>
</dbReference>
<dbReference type="Gene3D" id="3.40.50.300">
    <property type="entry name" value="P-loop containing nucleotide triphosphate hydrolases"/>
    <property type="match status" value="1"/>
</dbReference>
<dbReference type="InterPro" id="IPR027417">
    <property type="entry name" value="P-loop_NTPase"/>
</dbReference>
<dbReference type="EMBL" id="CACVKT020001791">
    <property type="protein sequence ID" value="CAC5371701.1"/>
    <property type="molecule type" value="Genomic_DNA"/>
</dbReference>
<protein>
    <submittedName>
        <fullName evidence="4">SULT1</fullName>
        <ecNumber evidence="4">2.8.2.-</ecNumber>
    </submittedName>
</protein>
<dbReference type="AlphaFoldDB" id="A0A6J8AQR4"/>
<comment type="similarity">
    <text evidence="1">Belongs to the sulfotransferase 1 family.</text>
</comment>
<organism evidence="4 5">
    <name type="scientific">Mytilus coruscus</name>
    <name type="common">Sea mussel</name>
    <dbReference type="NCBI Taxonomy" id="42192"/>
    <lineage>
        <taxon>Eukaryota</taxon>
        <taxon>Metazoa</taxon>
        <taxon>Spiralia</taxon>
        <taxon>Lophotrochozoa</taxon>
        <taxon>Mollusca</taxon>
        <taxon>Bivalvia</taxon>
        <taxon>Autobranchia</taxon>
        <taxon>Pteriomorphia</taxon>
        <taxon>Mytilida</taxon>
        <taxon>Mytiloidea</taxon>
        <taxon>Mytilidae</taxon>
        <taxon>Mytilinae</taxon>
        <taxon>Mytilus</taxon>
    </lineage>
</organism>
<dbReference type="OrthoDB" id="6341251at2759"/>
<name>A0A6J8AQR4_MYTCO</name>
<proteinExistence type="inferred from homology"/>
<keyword evidence="5" id="KW-1185">Reference proteome</keyword>
<accession>A0A6J8AQR4</accession>
<keyword evidence="2 4" id="KW-0808">Transferase</keyword>
<dbReference type="SUPFAM" id="SSF52540">
    <property type="entry name" value="P-loop containing nucleoside triphosphate hydrolases"/>
    <property type="match status" value="1"/>
</dbReference>
<evidence type="ECO:0000259" key="3">
    <source>
        <dbReference type="Pfam" id="PF00685"/>
    </source>
</evidence>
<reference evidence="4 5" key="1">
    <citation type="submission" date="2020-06" db="EMBL/GenBank/DDBJ databases">
        <authorList>
            <person name="Li R."/>
            <person name="Bekaert M."/>
        </authorList>
    </citation>
    <scope>NUCLEOTIDE SEQUENCE [LARGE SCALE GENOMIC DNA]</scope>
    <source>
        <strain evidence="5">wild</strain>
    </source>
</reference>
<dbReference type="InterPro" id="IPR000863">
    <property type="entry name" value="Sulfotransferase_dom"/>
</dbReference>
<evidence type="ECO:0000256" key="2">
    <source>
        <dbReference type="ARBA" id="ARBA00022679"/>
    </source>
</evidence>
<evidence type="ECO:0000256" key="1">
    <source>
        <dbReference type="ARBA" id="ARBA00005771"/>
    </source>
</evidence>
<dbReference type="Pfam" id="PF00685">
    <property type="entry name" value="Sulfotransfer_1"/>
    <property type="match status" value="1"/>
</dbReference>
<sequence>MKPIPLPEFEGVRFPAVIPIRKKGVEKALQDIREMQSRESDIMICTYPKSGTHWVNEVTNMLIRNKTELDTVTKVSTMLEVIPDLSVLDALPSPRLLNTHCSFKYLPKKHIENRCKIIHIIRNPKDVCVSFYYHAKSDPFLDFTGSWDDFFEMWMSDKCPYGSWYNYEKEMEQAEKDFPGMIFTCYFEEMKKDDTGEIQRLANFLGIPCTEKTIANIAETTSFNNMQQNKLDITKVVFGKGFIYRKGEIGDWKNHFTVAQNERFDEQYTERFCLNKVMD</sequence>
<dbReference type="EC" id="2.8.2.-" evidence="4"/>
<evidence type="ECO:0000313" key="5">
    <source>
        <dbReference type="Proteomes" id="UP000507470"/>
    </source>
</evidence>
<evidence type="ECO:0000313" key="4">
    <source>
        <dbReference type="EMBL" id="CAC5371701.1"/>
    </source>
</evidence>
<gene>
    <name evidence="4" type="ORF">MCOR_10064</name>
</gene>
<feature type="domain" description="Sulfotransferase" evidence="3">
    <location>
        <begin position="40"/>
        <end position="271"/>
    </location>
</feature>
<dbReference type="PANTHER" id="PTHR11783">
    <property type="entry name" value="SULFOTRANSFERASE SULT"/>
    <property type="match status" value="1"/>
</dbReference>
<dbReference type="GO" id="GO:0008146">
    <property type="term" value="F:sulfotransferase activity"/>
    <property type="evidence" value="ECO:0007669"/>
    <property type="project" value="InterPro"/>
</dbReference>